<dbReference type="FunFam" id="3.40.50.300:FF:000287">
    <property type="entry name" value="Multidrug ABC transporter ATP-binding protein"/>
    <property type="match status" value="1"/>
</dbReference>
<name>A0A5R9C7L4_9LACT</name>
<evidence type="ECO:0000259" key="10">
    <source>
        <dbReference type="PROSITE" id="PS50929"/>
    </source>
</evidence>
<keyword evidence="5 11" id="KW-0067">ATP-binding</keyword>
<dbReference type="SUPFAM" id="SSF90123">
    <property type="entry name" value="ABC transporter transmembrane region"/>
    <property type="match status" value="1"/>
</dbReference>
<dbReference type="PANTHER" id="PTHR43394:SF1">
    <property type="entry name" value="ATP-BINDING CASSETTE SUB-FAMILY B MEMBER 10, MITOCHONDRIAL"/>
    <property type="match status" value="1"/>
</dbReference>
<sequence length="586" mass="66199">MMRTVKRLLSYMKYFKWQFGMGIALLLFSTVTDLGAPIIAQRIIDNVITPAAATGVAFGDTLMQLIVIYGLLMISTAAFRYLSQITRMKAANGSVKIIRDQVYEKVQKLPVEYFDNLPAGKVVARITNDTESLRQQFYVNAIGQILMNVMYVIGTFIAIMLFNQILGLILLVLIPIMYFWSKFYTKFAGVYNRRERDLNSDINAKFNESIQGMAIIQAFEQEEKMDKEFSKINDEWYDVMKKYVILDASSQFTVADFLRRITLLILMVYFSTQYINGTLGISVGMLYLFSDYITRLYEPIKGTIQQMTFVQQAIAAGDRVFELIDQESEENAVDKMTVTNGQVKFSNVGFGYTEEKKVLKDIQFTAEPGQTVALVGHTGSGKSSIMNLLFRFYDPQEGIIEIDGQNTKLYSRQSVREQMGIVLQDPFLFTGTILSNITLDNPKISRETAMKALKDVGGEDMLSKFEKGLDEPVVEKGNTLSSGQRQLISFARALAFNPKILILDEATSSIDTETEDIIQHAMQVLKEGRTTFIIAHRLSTIQHADQILVLDQGEIVEEGDHMSLLAQAGAYAEMYQMQKKGQKMDA</sequence>
<keyword evidence="3 8" id="KW-0812">Transmembrane</keyword>
<evidence type="ECO:0000259" key="9">
    <source>
        <dbReference type="PROSITE" id="PS50893"/>
    </source>
</evidence>
<evidence type="ECO:0000256" key="6">
    <source>
        <dbReference type="ARBA" id="ARBA00022989"/>
    </source>
</evidence>
<dbReference type="InterPro" id="IPR027417">
    <property type="entry name" value="P-loop_NTPase"/>
</dbReference>
<organism evidence="11 12">
    <name type="scientific">Marinilactibacillus psychrotolerans</name>
    <dbReference type="NCBI Taxonomy" id="191770"/>
    <lineage>
        <taxon>Bacteria</taxon>
        <taxon>Bacillati</taxon>
        <taxon>Bacillota</taxon>
        <taxon>Bacilli</taxon>
        <taxon>Lactobacillales</taxon>
        <taxon>Carnobacteriaceae</taxon>
        <taxon>Marinilactibacillus</taxon>
    </lineage>
</organism>
<proteinExistence type="predicted"/>
<evidence type="ECO:0000256" key="4">
    <source>
        <dbReference type="ARBA" id="ARBA00022741"/>
    </source>
</evidence>
<gene>
    <name evidence="11" type="ORF">FEZ48_01790</name>
</gene>
<feature type="transmembrane region" description="Helical" evidence="8">
    <location>
        <begin position="263"/>
        <end position="289"/>
    </location>
</feature>
<keyword evidence="7 8" id="KW-0472">Membrane</keyword>
<accession>A0A5R9C7L4</accession>
<comment type="caution">
    <text evidence="11">The sequence shown here is derived from an EMBL/GenBank/DDBJ whole genome shotgun (WGS) entry which is preliminary data.</text>
</comment>
<dbReference type="GO" id="GO:0005524">
    <property type="term" value="F:ATP binding"/>
    <property type="evidence" value="ECO:0007669"/>
    <property type="project" value="UniProtKB-KW"/>
</dbReference>
<dbReference type="GO" id="GO:0016887">
    <property type="term" value="F:ATP hydrolysis activity"/>
    <property type="evidence" value="ECO:0007669"/>
    <property type="project" value="InterPro"/>
</dbReference>
<evidence type="ECO:0000313" key="12">
    <source>
        <dbReference type="Proteomes" id="UP000307201"/>
    </source>
</evidence>
<dbReference type="GO" id="GO:0015421">
    <property type="term" value="F:ABC-type oligopeptide transporter activity"/>
    <property type="evidence" value="ECO:0007669"/>
    <property type="project" value="TreeGrafter"/>
</dbReference>
<dbReference type="Gene3D" id="3.40.50.300">
    <property type="entry name" value="P-loop containing nucleotide triphosphate hydrolases"/>
    <property type="match status" value="1"/>
</dbReference>
<keyword evidence="2" id="KW-0813">Transport</keyword>
<dbReference type="InterPro" id="IPR011527">
    <property type="entry name" value="ABC1_TM_dom"/>
</dbReference>
<feature type="transmembrane region" description="Helical" evidence="8">
    <location>
        <begin position="64"/>
        <end position="82"/>
    </location>
</feature>
<dbReference type="STRING" id="191770.SAMN04488013_1171"/>
<dbReference type="GO" id="GO:0005886">
    <property type="term" value="C:plasma membrane"/>
    <property type="evidence" value="ECO:0007669"/>
    <property type="project" value="UniProtKB-SubCell"/>
</dbReference>
<dbReference type="InterPro" id="IPR003439">
    <property type="entry name" value="ABC_transporter-like_ATP-bd"/>
</dbReference>
<dbReference type="SMART" id="SM00382">
    <property type="entry name" value="AAA"/>
    <property type="match status" value="1"/>
</dbReference>
<evidence type="ECO:0000256" key="3">
    <source>
        <dbReference type="ARBA" id="ARBA00022692"/>
    </source>
</evidence>
<evidence type="ECO:0000256" key="7">
    <source>
        <dbReference type="ARBA" id="ARBA00023136"/>
    </source>
</evidence>
<dbReference type="CDD" id="cd03254">
    <property type="entry name" value="ABCC_Glucan_exporter_like"/>
    <property type="match status" value="1"/>
</dbReference>
<keyword evidence="6 8" id="KW-1133">Transmembrane helix</keyword>
<evidence type="ECO:0000256" key="8">
    <source>
        <dbReference type="SAM" id="Phobius"/>
    </source>
</evidence>
<protein>
    <submittedName>
        <fullName evidence="11">ABC transporter ATP-binding protein</fullName>
    </submittedName>
</protein>
<dbReference type="SUPFAM" id="SSF52540">
    <property type="entry name" value="P-loop containing nucleoside triphosphate hydrolases"/>
    <property type="match status" value="1"/>
</dbReference>
<dbReference type="EMBL" id="VBTE01000003">
    <property type="protein sequence ID" value="TLQ09197.1"/>
    <property type="molecule type" value="Genomic_DNA"/>
</dbReference>
<dbReference type="InterPro" id="IPR039421">
    <property type="entry name" value="Type_1_exporter"/>
</dbReference>
<evidence type="ECO:0000256" key="2">
    <source>
        <dbReference type="ARBA" id="ARBA00022448"/>
    </source>
</evidence>
<dbReference type="CDD" id="cd18544">
    <property type="entry name" value="ABC_6TM_TmrA_like"/>
    <property type="match status" value="1"/>
</dbReference>
<dbReference type="Pfam" id="PF00664">
    <property type="entry name" value="ABC_membrane"/>
    <property type="match status" value="1"/>
</dbReference>
<dbReference type="Proteomes" id="UP000307201">
    <property type="component" value="Unassembled WGS sequence"/>
</dbReference>
<evidence type="ECO:0000313" key="11">
    <source>
        <dbReference type="EMBL" id="TLQ09197.1"/>
    </source>
</evidence>
<evidence type="ECO:0000256" key="1">
    <source>
        <dbReference type="ARBA" id="ARBA00004651"/>
    </source>
</evidence>
<comment type="subcellular location">
    <subcellularLocation>
        <location evidence="1">Cell membrane</location>
        <topology evidence="1">Multi-pass membrane protein</topology>
    </subcellularLocation>
</comment>
<dbReference type="Pfam" id="PF00005">
    <property type="entry name" value="ABC_tran"/>
    <property type="match status" value="1"/>
</dbReference>
<feature type="domain" description="ABC transporter" evidence="9">
    <location>
        <begin position="343"/>
        <end position="577"/>
    </location>
</feature>
<dbReference type="Gene3D" id="1.20.1560.10">
    <property type="entry name" value="ABC transporter type 1, transmembrane domain"/>
    <property type="match status" value="1"/>
</dbReference>
<evidence type="ECO:0000256" key="5">
    <source>
        <dbReference type="ARBA" id="ARBA00022840"/>
    </source>
</evidence>
<feature type="domain" description="ABC transmembrane type-1" evidence="10">
    <location>
        <begin position="22"/>
        <end position="312"/>
    </location>
</feature>
<dbReference type="InterPro" id="IPR003593">
    <property type="entry name" value="AAA+_ATPase"/>
</dbReference>
<feature type="transmembrane region" description="Helical" evidence="8">
    <location>
        <begin position="165"/>
        <end position="184"/>
    </location>
</feature>
<dbReference type="InterPro" id="IPR017871">
    <property type="entry name" value="ABC_transporter-like_CS"/>
</dbReference>
<dbReference type="PROSITE" id="PS50893">
    <property type="entry name" value="ABC_TRANSPORTER_2"/>
    <property type="match status" value="1"/>
</dbReference>
<dbReference type="PROSITE" id="PS00211">
    <property type="entry name" value="ABC_TRANSPORTER_1"/>
    <property type="match status" value="1"/>
</dbReference>
<feature type="transmembrane region" description="Helical" evidence="8">
    <location>
        <begin position="137"/>
        <end position="159"/>
    </location>
</feature>
<dbReference type="OrthoDB" id="9770415at2"/>
<reference evidence="11 12" key="1">
    <citation type="submission" date="2019-05" db="EMBL/GenBank/DDBJ databases">
        <title>The metagenome of a microbial culture collection derived from dairy environment covers the genomic content of the human microbiome.</title>
        <authorList>
            <person name="Roder T."/>
            <person name="Wuthrich D."/>
            <person name="Sattari Z."/>
            <person name="Von Ah U."/>
            <person name="Bar C."/>
            <person name="Ronchi F."/>
            <person name="Macpherson A.J."/>
            <person name="Ganal-Vonarburg S.C."/>
            <person name="Bruggmann R."/>
            <person name="Vergeres G."/>
        </authorList>
    </citation>
    <scope>NUCLEOTIDE SEQUENCE [LARGE SCALE GENOMIC DNA]</scope>
    <source>
        <strain evidence="11 12">FAM 24235</strain>
    </source>
</reference>
<keyword evidence="4" id="KW-0547">Nucleotide-binding</keyword>
<dbReference type="PROSITE" id="PS50929">
    <property type="entry name" value="ABC_TM1F"/>
    <property type="match status" value="1"/>
</dbReference>
<dbReference type="InterPro" id="IPR036640">
    <property type="entry name" value="ABC1_TM_sf"/>
</dbReference>
<dbReference type="AlphaFoldDB" id="A0A5R9C7L4"/>
<dbReference type="PANTHER" id="PTHR43394">
    <property type="entry name" value="ATP-DEPENDENT PERMEASE MDL1, MITOCHONDRIAL"/>
    <property type="match status" value="1"/>
</dbReference>